<accession>A0ABN2T1T3</accession>
<protein>
    <recommendedName>
        <fullName evidence="3">Universal stress protein</fullName>
    </recommendedName>
</protein>
<comment type="caution">
    <text evidence="1">The sequence shown here is derived from an EMBL/GenBank/DDBJ whole genome shotgun (WGS) entry which is preliminary data.</text>
</comment>
<dbReference type="EMBL" id="BAAAPC010000009">
    <property type="protein sequence ID" value="GAA1996301.1"/>
    <property type="molecule type" value="Genomic_DNA"/>
</dbReference>
<evidence type="ECO:0008006" key="3">
    <source>
        <dbReference type="Google" id="ProtNLM"/>
    </source>
</evidence>
<sequence>MREGCPMHAVPRQMLLATDLPEQTGSMAQLAAQYLTGFTCARPWADVDQHGRRGREEITTRSGKVAAEVMTEVVAKLDECCGADLRVAGSAACTGIGFALPDTVAQYVMRLVPSVVLVVRGAHG</sequence>
<keyword evidence="2" id="KW-1185">Reference proteome</keyword>
<evidence type="ECO:0000313" key="2">
    <source>
        <dbReference type="Proteomes" id="UP001501585"/>
    </source>
</evidence>
<organism evidence="1 2">
    <name type="scientific">Nocardiopsis rhodophaea</name>
    <dbReference type="NCBI Taxonomy" id="280238"/>
    <lineage>
        <taxon>Bacteria</taxon>
        <taxon>Bacillati</taxon>
        <taxon>Actinomycetota</taxon>
        <taxon>Actinomycetes</taxon>
        <taxon>Streptosporangiales</taxon>
        <taxon>Nocardiopsidaceae</taxon>
        <taxon>Nocardiopsis</taxon>
    </lineage>
</organism>
<gene>
    <name evidence="1" type="ORF">GCM10009799_23660</name>
</gene>
<proteinExistence type="predicted"/>
<name>A0ABN2T1T3_9ACTN</name>
<evidence type="ECO:0000313" key="1">
    <source>
        <dbReference type="EMBL" id="GAA1996301.1"/>
    </source>
</evidence>
<dbReference type="Proteomes" id="UP001501585">
    <property type="component" value="Unassembled WGS sequence"/>
</dbReference>
<reference evidence="1 2" key="1">
    <citation type="journal article" date="2019" name="Int. J. Syst. Evol. Microbiol.">
        <title>The Global Catalogue of Microorganisms (GCM) 10K type strain sequencing project: providing services to taxonomists for standard genome sequencing and annotation.</title>
        <authorList>
            <consortium name="The Broad Institute Genomics Platform"/>
            <consortium name="The Broad Institute Genome Sequencing Center for Infectious Disease"/>
            <person name="Wu L."/>
            <person name="Ma J."/>
        </authorList>
    </citation>
    <scope>NUCLEOTIDE SEQUENCE [LARGE SCALE GENOMIC DNA]</scope>
    <source>
        <strain evidence="1 2">JCM 15313</strain>
    </source>
</reference>